<protein>
    <submittedName>
        <fullName evidence="2">ATP-binding protein</fullName>
    </submittedName>
</protein>
<evidence type="ECO:0000259" key="1">
    <source>
        <dbReference type="Pfam" id="PF04326"/>
    </source>
</evidence>
<dbReference type="EMBL" id="JBBUTG010000011">
    <property type="protein sequence ID" value="MEK8032641.1"/>
    <property type="molecule type" value="Genomic_DNA"/>
</dbReference>
<dbReference type="InterPro" id="IPR007421">
    <property type="entry name" value="Schlafen_AlbA_2_dom"/>
</dbReference>
<dbReference type="InterPro" id="IPR038475">
    <property type="entry name" value="RecG_C_sf"/>
</dbReference>
<dbReference type="Gene3D" id="3.30.565.60">
    <property type="match status" value="1"/>
</dbReference>
<name>A0ABU9BS77_9BURK</name>
<keyword evidence="2" id="KW-0067">ATP-binding</keyword>
<feature type="domain" description="Schlafen AlbA-2" evidence="1">
    <location>
        <begin position="16"/>
        <end position="131"/>
    </location>
</feature>
<dbReference type="PANTHER" id="PTHR30595:SF6">
    <property type="entry name" value="SCHLAFEN ALBA-2 DOMAIN-CONTAINING PROTEIN"/>
    <property type="match status" value="1"/>
</dbReference>
<reference evidence="2 3" key="1">
    <citation type="submission" date="2024-04" db="EMBL/GenBank/DDBJ databases">
        <title>Novel species of the genus Ideonella isolated from streams.</title>
        <authorList>
            <person name="Lu H."/>
        </authorList>
    </citation>
    <scope>NUCLEOTIDE SEQUENCE [LARGE SCALE GENOMIC DNA]</scope>
    <source>
        <strain evidence="2 3">DXS29W</strain>
    </source>
</reference>
<proteinExistence type="predicted"/>
<organism evidence="2 3">
    <name type="scientific">Ideonella lacteola</name>
    <dbReference type="NCBI Taxonomy" id="2984193"/>
    <lineage>
        <taxon>Bacteria</taxon>
        <taxon>Pseudomonadati</taxon>
        <taxon>Pseudomonadota</taxon>
        <taxon>Betaproteobacteria</taxon>
        <taxon>Burkholderiales</taxon>
        <taxon>Sphaerotilaceae</taxon>
        <taxon>Ideonella</taxon>
    </lineage>
</organism>
<accession>A0ABU9BS77</accession>
<keyword evidence="2" id="KW-0547">Nucleotide-binding</keyword>
<keyword evidence="3" id="KW-1185">Reference proteome</keyword>
<dbReference type="Pfam" id="PF04326">
    <property type="entry name" value="SLFN_AlbA_2"/>
    <property type="match status" value="1"/>
</dbReference>
<sequence>MRLPDEELEAMLADLESDRAERKETFNGDAPEKVRQAVCAFANDLPGHGRPGVAFIGVRDDGTPTNLPITDDLLLTLASIRSDGNIQPIPSMTVEKRVLRGVEVAVITVLPADAPPVRCKGRTYIRTGPRRDIASLQDERILNERRRHRNLPFDLQPVSFATLADISRRVFEEEYLVGAFSADVLEANHRTFEERLSSCRMVESIESPVPTVLGSLVLGTRTRDLIPCAYIQFLRIDGTELDAPILDEAAIDGRLGEVINRVDEKIKAHISTAVDVHSADTEKRRADYPLAALQQLVRNAVMHRSYEGTNAPVRLTWFSDRIEIVNPGGPFGIVTAANFGQPGVTDYRNPHLAEAMKVLGYVQRFGVGIATARRLLAENGNPAPQFEPRETHVLVTVRRSA</sequence>
<gene>
    <name evidence="2" type="ORF">AACH06_17620</name>
</gene>
<dbReference type="PANTHER" id="PTHR30595">
    <property type="entry name" value="GLPR-RELATED TRANSCRIPTIONAL REPRESSOR"/>
    <property type="match status" value="1"/>
</dbReference>
<dbReference type="InterPro" id="IPR038461">
    <property type="entry name" value="Schlafen_AlbA_2_dom_sf"/>
</dbReference>
<dbReference type="Pfam" id="PF13749">
    <property type="entry name" value="HATPase_c_4"/>
    <property type="match status" value="1"/>
</dbReference>
<comment type="caution">
    <text evidence="2">The sequence shown here is derived from an EMBL/GenBank/DDBJ whole genome shotgun (WGS) entry which is preliminary data.</text>
</comment>
<dbReference type="GO" id="GO:0005524">
    <property type="term" value="F:ATP binding"/>
    <property type="evidence" value="ECO:0007669"/>
    <property type="project" value="UniProtKB-KW"/>
</dbReference>
<dbReference type="Gene3D" id="3.30.950.30">
    <property type="entry name" value="Schlafen, AAA domain"/>
    <property type="match status" value="1"/>
</dbReference>
<dbReference type="Proteomes" id="UP001371218">
    <property type="component" value="Unassembled WGS sequence"/>
</dbReference>
<evidence type="ECO:0000313" key="2">
    <source>
        <dbReference type="EMBL" id="MEK8032641.1"/>
    </source>
</evidence>
<evidence type="ECO:0000313" key="3">
    <source>
        <dbReference type="Proteomes" id="UP001371218"/>
    </source>
</evidence>
<dbReference type="RefSeq" id="WP_341427058.1">
    <property type="nucleotide sequence ID" value="NZ_JBBUTG010000011.1"/>
</dbReference>